<dbReference type="Gene3D" id="2.60.40.1120">
    <property type="entry name" value="Carboxypeptidase-like, regulatory domain"/>
    <property type="match status" value="1"/>
</dbReference>
<feature type="compositionally biased region" description="Polar residues" evidence="1">
    <location>
        <begin position="73"/>
        <end position="82"/>
    </location>
</feature>
<evidence type="ECO:0000313" key="2">
    <source>
        <dbReference type="EMBL" id="MFD2835383.1"/>
    </source>
</evidence>
<dbReference type="RefSeq" id="WP_251741126.1">
    <property type="nucleotide sequence ID" value="NZ_JBHUOJ010000039.1"/>
</dbReference>
<sequence length="1023" mass="116942">MKNVLKLSYFFVVLIVGCEGDLQNERFDANPSDIYNTPSPIFLEQEARNDSVKDLTVFSDAPNKTVKTISYKNSKDNFQQGQDSKKRPSVKTSNNKVDSIVNVGETSYEQNTTALRINKKRNSPTVSNNGSQINTSVNQKENILIKMEILNPSEIYKTASNHTITLQITNETDTIQNLFLNETLPESWKLVSAGDIENLKPNEKKLVLVSFNIPAKAKSGKSNAVFNLVDAEGTIVKTLEVDFEVDKNYELQVYNISAPQTLKAGETINARFGIQNNGNIKQEIELNSTGTITGDKKYSIAPDSTLVIEVSKKTDSKVYFLRNVGSQLDVYSKTSKQTYRAYTSTQIFPSKIEKKDPFFRFPIRASLNYNSHTYKNNHFSTISSELMGDGYLDLNKKHHLNFIIRAPQQQNLKRFGVTDQYSFIYRYNNKTNIYVGDHAYFINRLGFDSRYGMGFRIDQDIKKWTFSTFYSKPRLYSFNSSALYGVKSVYNVSDSLKIGLAIERSQGTIQGVNSNIEANPNESGQIGTVNLNYRNKGTYIDAETSVSLTNEATALANYINLVQQYKNLTYSGTLTIAGKDYFGSIRNSLQYSNNFYYKNNRWNFALGQTISKVNRRLDPLFYAAEPYYENYYGMLGYRFKNRHLVNIRLEQRTREDQMEPKSYYYKEHGINYRYLYSSPAFVLNFSGRLSRTKNLLSESLKYRNTFSHNLNSSYRILDELTLRGSINHNYSNRYGNSNINMNYLRYSLGFNYNMNKTLRINASYNSGFSPEENYLKRDFINANLLVHLNKNHQFEVRANYYENPGSVNKKELLALGKYTYSFGVPLKRVLQQGGLRGVIYAEDESIKVSGIKIIAAGQTILTDKNGRFQLNNLPLGKNYVLIDESSLPMGIVSSQKTSIEVEIRQERESDITLQLIKSANINGTISIAGNKTASNMLEKYFKIENKNFTYHVESNKEGIFQFKDIVPGTYTLNLIRFKENDDFEIKKDIQISVGAGETMDVPFVIIAKERKVKFTNKNFKIGQ</sequence>
<keyword evidence="3" id="KW-1185">Reference proteome</keyword>
<accession>A0ABW5X9Y7</accession>
<organism evidence="2 3">
    <name type="scientific">Christiangramia antarctica</name>
    <dbReference type="NCBI Taxonomy" id="2058158"/>
    <lineage>
        <taxon>Bacteria</taxon>
        <taxon>Pseudomonadati</taxon>
        <taxon>Bacteroidota</taxon>
        <taxon>Flavobacteriia</taxon>
        <taxon>Flavobacteriales</taxon>
        <taxon>Flavobacteriaceae</taxon>
        <taxon>Christiangramia</taxon>
    </lineage>
</organism>
<proteinExistence type="predicted"/>
<evidence type="ECO:0000313" key="3">
    <source>
        <dbReference type="Proteomes" id="UP001597438"/>
    </source>
</evidence>
<dbReference type="PROSITE" id="PS51257">
    <property type="entry name" value="PROKAR_LIPOPROTEIN"/>
    <property type="match status" value="1"/>
</dbReference>
<dbReference type="Proteomes" id="UP001597438">
    <property type="component" value="Unassembled WGS sequence"/>
</dbReference>
<evidence type="ECO:0000256" key="1">
    <source>
        <dbReference type="SAM" id="MobiDB-lite"/>
    </source>
</evidence>
<dbReference type="InterPro" id="IPR013784">
    <property type="entry name" value="Carb-bd-like_fold"/>
</dbReference>
<gene>
    <name evidence="2" type="ORF">ACFSYS_18975</name>
</gene>
<protein>
    <submittedName>
        <fullName evidence="2">Uncharacterized protein</fullName>
    </submittedName>
</protein>
<name>A0ABW5X9Y7_9FLAO</name>
<comment type="caution">
    <text evidence="2">The sequence shown here is derived from an EMBL/GenBank/DDBJ whole genome shotgun (WGS) entry which is preliminary data.</text>
</comment>
<dbReference type="SUPFAM" id="SSF49452">
    <property type="entry name" value="Starch-binding domain-like"/>
    <property type="match status" value="1"/>
</dbReference>
<reference evidence="3" key="1">
    <citation type="journal article" date="2019" name="Int. J. Syst. Evol. Microbiol.">
        <title>The Global Catalogue of Microorganisms (GCM) 10K type strain sequencing project: providing services to taxonomists for standard genome sequencing and annotation.</title>
        <authorList>
            <consortium name="The Broad Institute Genomics Platform"/>
            <consortium name="The Broad Institute Genome Sequencing Center for Infectious Disease"/>
            <person name="Wu L."/>
            <person name="Ma J."/>
        </authorList>
    </citation>
    <scope>NUCLEOTIDE SEQUENCE [LARGE SCALE GENOMIC DNA]</scope>
    <source>
        <strain evidence="3">KCTC 52925</strain>
    </source>
</reference>
<feature type="region of interest" description="Disordered" evidence="1">
    <location>
        <begin position="73"/>
        <end position="98"/>
    </location>
</feature>
<dbReference type="SUPFAM" id="SSF56935">
    <property type="entry name" value="Porins"/>
    <property type="match status" value="1"/>
</dbReference>
<dbReference type="EMBL" id="JBHUOJ010000039">
    <property type="protein sequence ID" value="MFD2835383.1"/>
    <property type="molecule type" value="Genomic_DNA"/>
</dbReference>